<gene>
    <name evidence="1" type="ORF">BROFUL_02737</name>
</gene>
<evidence type="ECO:0000313" key="1">
    <source>
        <dbReference type="EMBL" id="KKO18569.1"/>
    </source>
</evidence>
<dbReference type="EMBL" id="LAQJ01000254">
    <property type="protein sequence ID" value="KKO18569.1"/>
    <property type="molecule type" value="Genomic_DNA"/>
</dbReference>
<comment type="caution">
    <text evidence="1">The sequence shown here is derived from an EMBL/GenBank/DDBJ whole genome shotgun (WGS) entry which is preliminary data.</text>
</comment>
<evidence type="ECO:0000313" key="2">
    <source>
        <dbReference type="Proteomes" id="UP000034954"/>
    </source>
</evidence>
<protein>
    <submittedName>
        <fullName evidence="1">Uncharacterized protein</fullName>
    </submittedName>
</protein>
<organism evidence="1 2">
    <name type="scientific">Candidatus Brocadia fulgida</name>
    <dbReference type="NCBI Taxonomy" id="380242"/>
    <lineage>
        <taxon>Bacteria</taxon>
        <taxon>Pseudomonadati</taxon>
        <taxon>Planctomycetota</taxon>
        <taxon>Candidatus Brocadiia</taxon>
        <taxon>Candidatus Brocadiales</taxon>
        <taxon>Candidatus Brocadiaceae</taxon>
        <taxon>Candidatus Brocadia</taxon>
    </lineage>
</organism>
<accession>A0A0M2UVN2</accession>
<dbReference type="Proteomes" id="UP000034954">
    <property type="component" value="Unassembled WGS sequence"/>
</dbReference>
<sequence>MRETNKSFDEIKTKPGIISQQLWIRYIAYAETMELR</sequence>
<name>A0A0M2UVN2_9BACT</name>
<keyword evidence="2" id="KW-1185">Reference proteome</keyword>
<dbReference type="AlphaFoldDB" id="A0A0M2UVN2"/>
<proteinExistence type="predicted"/>
<reference evidence="1 2" key="1">
    <citation type="journal article" date="2013" name="BMC Microbiol.">
        <title>Identification of the type II cytochrome c maturation pathway in anammox bacteria by comparative genomics.</title>
        <authorList>
            <person name="Ferousi C."/>
            <person name="Speth D.R."/>
            <person name="Reimann J."/>
            <person name="Op den Camp H.J."/>
            <person name="Allen J.W."/>
            <person name="Keltjens J.T."/>
            <person name="Jetten M.S."/>
        </authorList>
    </citation>
    <scope>NUCLEOTIDE SEQUENCE [LARGE SCALE GENOMIC DNA]</scope>
    <source>
        <strain evidence="1">RU1</strain>
    </source>
</reference>